<gene>
    <name evidence="6" type="ORF">DSTB1V02_LOCUS10305</name>
</gene>
<evidence type="ECO:0000256" key="2">
    <source>
        <dbReference type="ARBA" id="ARBA00022723"/>
    </source>
</evidence>
<keyword evidence="2" id="KW-0479">Metal-binding</keyword>
<dbReference type="InterPro" id="IPR018121">
    <property type="entry name" value="7-in-absentia-prot_TRAF-dom"/>
</dbReference>
<dbReference type="EMBL" id="LR902428">
    <property type="protein sequence ID" value="CAD7250532.1"/>
    <property type="molecule type" value="Genomic_DNA"/>
</dbReference>
<evidence type="ECO:0000313" key="6">
    <source>
        <dbReference type="EMBL" id="CAD7250532.1"/>
    </source>
</evidence>
<proteinExistence type="inferred from homology"/>
<dbReference type="Gene3D" id="2.60.210.10">
    <property type="entry name" value="Apoptosis, Tumor Necrosis Factor Receptor Associated Protein 2, Chain A"/>
    <property type="match status" value="1"/>
</dbReference>
<keyword evidence="4" id="KW-0862">Zinc</keyword>
<dbReference type="GO" id="GO:0005737">
    <property type="term" value="C:cytoplasm"/>
    <property type="evidence" value="ECO:0007669"/>
    <property type="project" value="InterPro"/>
</dbReference>
<dbReference type="Proteomes" id="UP000677054">
    <property type="component" value="Unassembled WGS sequence"/>
</dbReference>
<keyword evidence="7" id="KW-1185">Reference proteome</keyword>
<dbReference type="GO" id="GO:0008270">
    <property type="term" value="F:zinc ion binding"/>
    <property type="evidence" value="ECO:0007669"/>
    <property type="project" value="UniProtKB-KW"/>
</dbReference>
<dbReference type="UniPathway" id="UPA00143"/>
<organism evidence="6">
    <name type="scientific">Darwinula stevensoni</name>
    <dbReference type="NCBI Taxonomy" id="69355"/>
    <lineage>
        <taxon>Eukaryota</taxon>
        <taxon>Metazoa</taxon>
        <taxon>Ecdysozoa</taxon>
        <taxon>Arthropoda</taxon>
        <taxon>Crustacea</taxon>
        <taxon>Oligostraca</taxon>
        <taxon>Ostracoda</taxon>
        <taxon>Podocopa</taxon>
        <taxon>Podocopida</taxon>
        <taxon>Darwinulocopina</taxon>
        <taxon>Darwinuloidea</taxon>
        <taxon>Darwinulidae</taxon>
        <taxon>Darwinula</taxon>
    </lineage>
</organism>
<dbReference type="GO" id="GO:0006511">
    <property type="term" value="P:ubiquitin-dependent protein catabolic process"/>
    <property type="evidence" value="ECO:0007669"/>
    <property type="project" value="InterPro"/>
</dbReference>
<comment type="similarity">
    <text evidence="1">Belongs to the SINA (Seven in absentia) family.</text>
</comment>
<keyword evidence="3" id="KW-0863">Zinc-finger</keyword>
<dbReference type="InterPro" id="IPR008974">
    <property type="entry name" value="TRAF-like"/>
</dbReference>
<evidence type="ECO:0000259" key="5">
    <source>
        <dbReference type="Pfam" id="PF03145"/>
    </source>
</evidence>
<feature type="domain" description="Seven-in-absentia protein TRAF-like" evidence="5">
    <location>
        <begin position="38"/>
        <end position="126"/>
    </location>
</feature>
<sequence length="184" mass="20275">MQTSCIPLLLTRPLRIGEDNVASVDVDITWQVGWLRIQSCFGRHFMVFILKRQTGFAAFAGLIGSKEDAGGFLYRLKLSGRDGKFLTWEGTPRGIREGVPSDVSNVFLFDPSAVEALAQYEPLKINRSSDENPPSVEFTIARSSVKRVTLVSSTIIMVPDETPKACPIRQCLIRGSSLKTARAA</sequence>
<dbReference type="AlphaFoldDB" id="A0A7R9AAK6"/>
<protein>
    <recommendedName>
        <fullName evidence="5">Seven-in-absentia protein TRAF-like domain-containing protein</fullName>
    </recommendedName>
</protein>
<accession>A0A7R9AAK6</accession>
<evidence type="ECO:0000256" key="1">
    <source>
        <dbReference type="ARBA" id="ARBA00009119"/>
    </source>
</evidence>
<dbReference type="SUPFAM" id="SSF49599">
    <property type="entry name" value="TRAF domain-like"/>
    <property type="match status" value="1"/>
</dbReference>
<dbReference type="EMBL" id="CAJPEV010002911">
    <property type="protein sequence ID" value="CAG0898400.1"/>
    <property type="molecule type" value="Genomic_DNA"/>
</dbReference>
<dbReference type="OrthoDB" id="941555at2759"/>
<name>A0A7R9AAK6_9CRUS</name>
<evidence type="ECO:0000256" key="3">
    <source>
        <dbReference type="ARBA" id="ARBA00022771"/>
    </source>
</evidence>
<dbReference type="Pfam" id="PF03145">
    <property type="entry name" value="Sina_TRAF"/>
    <property type="match status" value="1"/>
</dbReference>
<evidence type="ECO:0000256" key="4">
    <source>
        <dbReference type="ARBA" id="ARBA00022833"/>
    </source>
</evidence>
<dbReference type="GO" id="GO:0016567">
    <property type="term" value="P:protein ubiquitination"/>
    <property type="evidence" value="ECO:0007669"/>
    <property type="project" value="UniProtKB-UniPathway"/>
</dbReference>
<reference evidence="6" key="1">
    <citation type="submission" date="2020-11" db="EMBL/GenBank/DDBJ databases">
        <authorList>
            <person name="Tran Van P."/>
        </authorList>
    </citation>
    <scope>NUCLEOTIDE SEQUENCE</scope>
</reference>
<evidence type="ECO:0000313" key="7">
    <source>
        <dbReference type="Proteomes" id="UP000677054"/>
    </source>
</evidence>